<reference evidence="1 2" key="2">
    <citation type="journal article" date="2016" name="Appl. Microbiol. Biotechnol.">
        <title>Mutations improving production and secretion of extracellular lipase by Burkholderia glumae PG1.</title>
        <authorList>
            <person name="Knapp A."/>
            <person name="Voget S."/>
            <person name="Gao R."/>
            <person name="Zaburannyi N."/>
            <person name="Krysciak D."/>
            <person name="Breuer M."/>
            <person name="Hauer B."/>
            <person name="Streit W.R."/>
            <person name="Muller R."/>
            <person name="Daniel R."/>
            <person name="Jaeger K.E."/>
        </authorList>
    </citation>
    <scope>NUCLEOTIDE SEQUENCE [LARGE SCALE GENOMIC DNA]</scope>
    <source>
        <strain evidence="1 2">PG1</strain>
    </source>
</reference>
<sequence length="173" mass="19420">MSDDLEVTEQEELARFFAGKVIEQYREQYPDFDDGEDTVEALTQALLEEYRSGEPFEVTEPDTPPTTRGFVDFPIDFNFNLVVGSMDIHIENPDTNEYTILATFKIAGFKISSSLITLTNSKATRTETVGAGPVKITMTFSIDFSDGVELTLEGDGKIWPFKKFHIGPFNVNL</sequence>
<dbReference type="RefSeq" id="WP_123863513.1">
    <property type="nucleotide sequence ID" value="NZ_BSTO01000009.1"/>
</dbReference>
<accession>A0A0B6RTA4</accession>
<reference evidence="2" key="1">
    <citation type="submission" date="2011-03" db="EMBL/GenBank/DDBJ databases">
        <authorList>
            <person name="Voget S."/>
            <person name="Streit W.R."/>
            <person name="Jaeger K.E."/>
            <person name="Daniel R."/>
        </authorList>
    </citation>
    <scope>NUCLEOTIDE SEQUENCE [LARGE SCALE GENOMIC DNA]</scope>
    <source>
        <strain evidence="2">PG1</strain>
    </source>
</reference>
<proteinExistence type="predicted"/>
<dbReference type="HOGENOM" id="CLU_1544732_0_0_4"/>
<evidence type="ECO:0000313" key="2">
    <source>
        <dbReference type="Proteomes" id="UP000031838"/>
    </source>
</evidence>
<keyword evidence="2" id="KW-1185">Reference proteome</keyword>
<dbReference type="AlphaFoldDB" id="A0A0B6RTA4"/>
<dbReference type="EMBL" id="CP002580">
    <property type="protein sequence ID" value="AJK46633.1"/>
    <property type="molecule type" value="Genomic_DNA"/>
</dbReference>
<evidence type="ECO:0000313" key="1">
    <source>
        <dbReference type="EMBL" id="AJK46633.1"/>
    </source>
</evidence>
<dbReference type="KEGG" id="bpla:bpln_1g19670"/>
<organism evidence="1 2">
    <name type="scientific">Burkholderia plantarii</name>
    <dbReference type="NCBI Taxonomy" id="41899"/>
    <lineage>
        <taxon>Bacteria</taxon>
        <taxon>Pseudomonadati</taxon>
        <taxon>Pseudomonadota</taxon>
        <taxon>Betaproteobacteria</taxon>
        <taxon>Burkholderiales</taxon>
        <taxon>Burkholderiaceae</taxon>
        <taxon>Burkholderia</taxon>
    </lineage>
</organism>
<protein>
    <submittedName>
        <fullName evidence="1">Uncharacterized protein</fullName>
    </submittedName>
</protein>
<dbReference type="KEGG" id="bgp:BGL_1c21240"/>
<dbReference type="Proteomes" id="UP000031838">
    <property type="component" value="Chromosome 1"/>
</dbReference>
<name>A0A0B6RTA4_BURPL</name>
<gene>
    <name evidence="1" type="ORF">BGL_1c21240</name>
</gene>